<keyword evidence="4" id="KW-1185">Reference proteome</keyword>
<dbReference type="Proteomes" id="UP000184423">
    <property type="component" value="Unassembled WGS sequence"/>
</dbReference>
<dbReference type="InterPro" id="IPR039445">
    <property type="entry name" value="DauR-like_HTH"/>
</dbReference>
<dbReference type="RefSeq" id="WP_073250096.1">
    <property type="nucleotide sequence ID" value="NZ_FQVG01000073.1"/>
</dbReference>
<dbReference type="InterPro" id="IPR039446">
    <property type="entry name" value="DauR-like"/>
</dbReference>
<evidence type="ECO:0000313" key="4">
    <source>
        <dbReference type="Proteomes" id="UP000184423"/>
    </source>
</evidence>
<dbReference type="AlphaFoldDB" id="A0A1M5BHS6"/>
<dbReference type="Pfam" id="PF08348">
    <property type="entry name" value="PAS_6"/>
    <property type="match status" value="1"/>
</dbReference>
<evidence type="ECO:0000259" key="2">
    <source>
        <dbReference type="Pfam" id="PF13309"/>
    </source>
</evidence>
<evidence type="ECO:0000313" key="3">
    <source>
        <dbReference type="EMBL" id="SHF42173.1"/>
    </source>
</evidence>
<dbReference type="InterPro" id="IPR013559">
    <property type="entry name" value="YheO"/>
</dbReference>
<gene>
    <name evidence="3" type="ORF">SAMN02746091_02489</name>
</gene>
<evidence type="ECO:0000259" key="1">
    <source>
        <dbReference type="Pfam" id="PF08348"/>
    </source>
</evidence>
<feature type="domain" description="Transcriptional regulator DauR-like HTH" evidence="2">
    <location>
        <begin position="158"/>
        <end position="217"/>
    </location>
</feature>
<dbReference type="PANTHER" id="PTHR35568">
    <property type="entry name" value="TRANSCRIPTIONAL REGULATOR DAUR"/>
    <property type="match status" value="1"/>
</dbReference>
<dbReference type="PANTHER" id="PTHR35568:SF1">
    <property type="entry name" value="TRANSCRIPTIONAL REGULATOR DAUR"/>
    <property type="match status" value="1"/>
</dbReference>
<proteinExistence type="predicted"/>
<accession>A0A1M5BHS6</accession>
<protein>
    <submittedName>
        <fullName evidence="3">Predicted transcriptional regulator YheO, contains PAS and DNA-binding HTH domains</fullName>
    </submittedName>
</protein>
<dbReference type="Pfam" id="PF13309">
    <property type="entry name" value="HTH_22"/>
    <property type="match status" value="1"/>
</dbReference>
<name>A0A1M5BHS6_9CLOT</name>
<sequence>MADRDILNTFIPIVDFLGEVYGSNCEVALYDLTESKNEICAISNNNLSGRRVGDPLTKTLNKLIEEEQYKHKDFITRFPSKTKDGKISRTSVLFIKNKEGRLIGLLTLSFNLDGLINSANFLNKFLSELTGGPERNLAEEKGPISEDFSTPIEDYAMSIIQKTIEEINISPERMSTDEKIEIVQKLNNKGVFLLKGAVTEVAKKLKISEPTIYRYIKKD</sequence>
<dbReference type="EMBL" id="FQVG01000073">
    <property type="protein sequence ID" value="SHF42173.1"/>
    <property type="molecule type" value="Genomic_DNA"/>
</dbReference>
<keyword evidence="3" id="KW-0238">DNA-binding</keyword>
<dbReference type="GO" id="GO:0003677">
    <property type="term" value="F:DNA binding"/>
    <property type="evidence" value="ECO:0007669"/>
    <property type="project" value="UniProtKB-KW"/>
</dbReference>
<organism evidence="3 4">
    <name type="scientific">Caloramator proteoclasticus DSM 10124</name>
    <dbReference type="NCBI Taxonomy" id="1121262"/>
    <lineage>
        <taxon>Bacteria</taxon>
        <taxon>Bacillati</taxon>
        <taxon>Bacillota</taxon>
        <taxon>Clostridia</taxon>
        <taxon>Eubacteriales</taxon>
        <taxon>Clostridiaceae</taxon>
        <taxon>Caloramator</taxon>
    </lineage>
</organism>
<reference evidence="4" key="1">
    <citation type="submission" date="2016-11" db="EMBL/GenBank/DDBJ databases">
        <authorList>
            <person name="Varghese N."/>
            <person name="Submissions S."/>
        </authorList>
    </citation>
    <scope>NUCLEOTIDE SEQUENCE [LARGE SCALE GENOMIC DNA]</scope>
    <source>
        <strain evidence="4">DSM 10124</strain>
    </source>
</reference>
<feature type="domain" description="YheO-like" evidence="1">
    <location>
        <begin position="7"/>
        <end position="118"/>
    </location>
</feature>